<accession>A0A5N5CXC6</accession>
<dbReference type="InterPro" id="IPR001138">
    <property type="entry name" value="Zn2Cys6_DnaBD"/>
</dbReference>
<reference evidence="8 9" key="1">
    <citation type="journal article" date="2019" name="Sci. Rep.">
        <title>A multi-omics analysis of the grapevine pathogen Lasiodiplodia theobromae reveals that temperature affects the expression of virulence- and pathogenicity-related genes.</title>
        <authorList>
            <person name="Felix C."/>
            <person name="Meneses R."/>
            <person name="Goncalves M.F.M."/>
            <person name="Tilleman L."/>
            <person name="Duarte A.S."/>
            <person name="Jorrin-Novo J.V."/>
            <person name="Van de Peer Y."/>
            <person name="Deforce D."/>
            <person name="Van Nieuwerburgh F."/>
            <person name="Esteves A.C."/>
            <person name="Alves A."/>
        </authorList>
    </citation>
    <scope>NUCLEOTIDE SEQUENCE [LARGE SCALE GENOMIC DNA]</scope>
    <source>
        <strain evidence="8 9">LA-SOL3</strain>
    </source>
</reference>
<sequence length="700" mass="78450">MASDRRLLPAQPPPLDPRADPSREPPPPRRNLPQRNARRSLILAACAACRKRKQRCDGTRPTCSVCKATGKECVYDTQQGETRTAALKNRNAALERDLNSAMQALRMLQAGSDSDAAHLLQRLRFAVDLPAFLSDLQPSQPSTPSRPQQNYAWIDVPAVLRYIRDHLADIQHAFSIYTQRTTMLFHIYTDVEVFQILALVNQPSLLDVPSPVLCEMCSIVAIASHFDRKRIPPDVSDLMYSVAKHFLDDLVLQNPLRAIKVCALLVLCNIVVKATVALTYIDMGLGIARNLGLYGQQRPPTIDQDSWDDAKKVWRSLVLCKGWLQATLGYLPDDVTTVDPVLYIGTSDAQDTTEFFRTEFTKISILKAKILATAEQPYLHRKTIDRLRADLQSWYRTLPPEWNLSQNLTNINDPYLRMTTSFLHLLHLGAIMLLHRRVISCYLELRKEDPHRALEMIGEATEAVNEGITAARLSARLLALIMEEGGVTRHCWLCIFQSYMACCTLLYTSFHKRLHEVPTQEPDDDFELSGKALATLSFCAKLDPGAGNLMKTLLPYSSMLDGTKQLEIKISEDVAVDNSAVLQPMPPAPMSAEYLFPPEGTSKQHQACNELFETLSRPFGTFSLVLDEEKQPPLLRQTMTNVDELGLGIHLDWTGANRASFDSGRAGGRFAEGVQGQPFGWTRSRSSTEHLKEAETLEIS</sequence>
<feature type="compositionally biased region" description="Basic and acidic residues" evidence="6">
    <location>
        <begin position="686"/>
        <end position="700"/>
    </location>
</feature>
<evidence type="ECO:0000256" key="3">
    <source>
        <dbReference type="ARBA" id="ARBA00023125"/>
    </source>
</evidence>
<evidence type="ECO:0000256" key="4">
    <source>
        <dbReference type="ARBA" id="ARBA00023242"/>
    </source>
</evidence>
<dbReference type="SUPFAM" id="SSF57701">
    <property type="entry name" value="Zn2/Cys6 DNA-binding domain"/>
    <property type="match status" value="1"/>
</dbReference>
<dbReference type="Gene3D" id="4.10.240.10">
    <property type="entry name" value="Zn(2)-C6 fungal-type DNA-binding domain"/>
    <property type="match status" value="1"/>
</dbReference>
<evidence type="ECO:0000259" key="7">
    <source>
        <dbReference type="PROSITE" id="PS50048"/>
    </source>
</evidence>
<dbReference type="AlphaFoldDB" id="A0A5N5CXC6"/>
<keyword evidence="5" id="KW-0175">Coiled coil</keyword>
<dbReference type="CDD" id="cd12148">
    <property type="entry name" value="fungal_TF_MHR"/>
    <property type="match status" value="1"/>
</dbReference>
<name>A0A5N5CXC6_9PEZI</name>
<gene>
    <name evidence="8" type="ORF">DBV05_g11376</name>
</gene>
<dbReference type="GO" id="GO:0005634">
    <property type="term" value="C:nucleus"/>
    <property type="evidence" value="ECO:0007669"/>
    <property type="project" value="UniProtKB-SubCell"/>
</dbReference>
<keyword evidence="3" id="KW-0238">DNA-binding</keyword>
<feature type="compositionally biased region" description="Basic and acidic residues" evidence="6">
    <location>
        <begin position="17"/>
        <end position="27"/>
    </location>
</feature>
<evidence type="ECO:0000256" key="2">
    <source>
        <dbReference type="ARBA" id="ARBA00022723"/>
    </source>
</evidence>
<dbReference type="Pfam" id="PF00172">
    <property type="entry name" value="Zn_clus"/>
    <property type="match status" value="1"/>
</dbReference>
<dbReference type="OrthoDB" id="1919336at2759"/>
<dbReference type="InterPro" id="IPR050987">
    <property type="entry name" value="AtrR-like"/>
</dbReference>
<dbReference type="PROSITE" id="PS50048">
    <property type="entry name" value="ZN2_CY6_FUNGAL_2"/>
    <property type="match status" value="1"/>
</dbReference>
<evidence type="ECO:0000256" key="1">
    <source>
        <dbReference type="ARBA" id="ARBA00004123"/>
    </source>
</evidence>
<evidence type="ECO:0000313" key="8">
    <source>
        <dbReference type="EMBL" id="KAB2569942.1"/>
    </source>
</evidence>
<dbReference type="CDD" id="cd00067">
    <property type="entry name" value="GAL4"/>
    <property type="match status" value="1"/>
</dbReference>
<evidence type="ECO:0000256" key="6">
    <source>
        <dbReference type="SAM" id="MobiDB-lite"/>
    </source>
</evidence>
<dbReference type="GO" id="GO:0003677">
    <property type="term" value="F:DNA binding"/>
    <property type="evidence" value="ECO:0007669"/>
    <property type="project" value="UniProtKB-KW"/>
</dbReference>
<keyword evidence="2" id="KW-0479">Metal-binding</keyword>
<dbReference type="PANTHER" id="PTHR46910">
    <property type="entry name" value="TRANSCRIPTION FACTOR PDR1"/>
    <property type="match status" value="1"/>
</dbReference>
<dbReference type="GO" id="GO:0000981">
    <property type="term" value="F:DNA-binding transcription factor activity, RNA polymerase II-specific"/>
    <property type="evidence" value="ECO:0007669"/>
    <property type="project" value="InterPro"/>
</dbReference>
<organism evidence="8 9">
    <name type="scientific">Lasiodiplodia theobromae</name>
    <dbReference type="NCBI Taxonomy" id="45133"/>
    <lineage>
        <taxon>Eukaryota</taxon>
        <taxon>Fungi</taxon>
        <taxon>Dikarya</taxon>
        <taxon>Ascomycota</taxon>
        <taxon>Pezizomycotina</taxon>
        <taxon>Dothideomycetes</taxon>
        <taxon>Dothideomycetes incertae sedis</taxon>
        <taxon>Botryosphaeriales</taxon>
        <taxon>Botryosphaeriaceae</taxon>
        <taxon>Lasiodiplodia</taxon>
    </lineage>
</organism>
<dbReference type="Proteomes" id="UP000325902">
    <property type="component" value="Unassembled WGS sequence"/>
</dbReference>
<keyword evidence="9" id="KW-1185">Reference proteome</keyword>
<feature type="region of interest" description="Disordered" evidence="6">
    <location>
        <begin position="1"/>
        <end position="37"/>
    </location>
</feature>
<comment type="caution">
    <text evidence="8">The sequence shown here is derived from an EMBL/GenBank/DDBJ whole genome shotgun (WGS) entry which is preliminary data.</text>
</comment>
<comment type="subcellular location">
    <subcellularLocation>
        <location evidence="1">Nucleus</location>
    </subcellularLocation>
</comment>
<proteinExistence type="predicted"/>
<feature type="domain" description="Zn(2)-C6 fungal-type" evidence="7">
    <location>
        <begin position="45"/>
        <end position="75"/>
    </location>
</feature>
<evidence type="ECO:0000313" key="9">
    <source>
        <dbReference type="Proteomes" id="UP000325902"/>
    </source>
</evidence>
<feature type="region of interest" description="Disordered" evidence="6">
    <location>
        <begin position="678"/>
        <end position="700"/>
    </location>
</feature>
<evidence type="ECO:0000256" key="5">
    <source>
        <dbReference type="SAM" id="Coils"/>
    </source>
</evidence>
<dbReference type="EMBL" id="VCHE01000159">
    <property type="protein sequence ID" value="KAB2569942.1"/>
    <property type="molecule type" value="Genomic_DNA"/>
</dbReference>
<dbReference type="SMART" id="SM00066">
    <property type="entry name" value="GAL4"/>
    <property type="match status" value="1"/>
</dbReference>
<dbReference type="PANTHER" id="PTHR46910:SF3">
    <property type="entry name" value="HALOTOLERANCE PROTEIN 9-RELATED"/>
    <property type="match status" value="1"/>
</dbReference>
<keyword evidence="4" id="KW-0539">Nucleus</keyword>
<dbReference type="GO" id="GO:0008270">
    <property type="term" value="F:zinc ion binding"/>
    <property type="evidence" value="ECO:0007669"/>
    <property type="project" value="InterPro"/>
</dbReference>
<dbReference type="PROSITE" id="PS00463">
    <property type="entry name" value="ZN2_CY6_FUNGAL_1"/>
    <property type="match status" value="1"/>
</dbReference>
<feature type="coiled-coil region" evidence="5">
    <location>
        <begin position="84"/>
        <end position="111"/>
    </location>
</feature>
<dbReference type="InterPro" id="IPR036864">
    <property type="entry name" value="Zn2-C6_fun-type_DNA-bd_sf"/>
</dbReference>
<protein>
    <recommendedName>
        <fullName evidence="7">Zn(2)-C6 fungal-type domain-containing protein</fullName>
    </recommendedName>
</protein>